<feature type="compositionally biased region" description="Polar residues" evidence="1">
    <location>
        <begin position="563"/>
        <end position="572"/>
    </location>
</feature>
<feature type="compositionally biased region" description="Basic residues" evidence="1">
    <location>
        <begin position="597"/>
        <end position="606"/>
    </location>
</feature>
<evidence type="ECO:0000313" key="2">
    <source>
        <dbReference type="EMBL" id="KAE9398224.1"/>
    </source>
</evidence>
<gene>
    <name evidence="2" type="ORF">BT96DRAFT_995116</name>
</gene>
<protein>
    <submittedName>
        <fullName evidence="2">Uncharacterized protein</fullName>
    </submittedName>
</protein>
<feature type="region of interest" description="Disordered" evidence="1">
    <location>
        <begin position="555"/>
        <end position="606"/>
    </location>
</feature>
<reference evidence="2" key="1">
    <citation type="journal article" date="2019" name="Environ. Microbiol.">
        <title>Fungal ecological strategies reflected in gene transcription - a case study of two litter decomposers.</title>
        <authorList>
            <person name="Barbi F."/>
            <person name="Kohler A."/>
            <person name="Barry K."/>
            <person name="Baskaran P."/>
            <person name="Daum C."/>
            <person name="Fauchery L."/>
            <person name="Ihrmark K."/>
            <person name="Kuo A."/>
            <person name="LaButti K."/>
            <person name="Lipzen A."/>
            <person name="Morin E."/>
            <person name="Grigoriev I.V."/>
            <person name="Henrissat B."/>
            <person name="Lindahl B."/>
            <person name="Martin F."/>
        </authorList>
    </citation>
    <scope>NUCLEOTIDE SEQUENCE</scope>
    <source>
        <strain evidence="2">JB14</strain>
    </source>
</reference>
<keyword evidence="3" id="KW-1185">Reference proteome</keyword>
<feature type="region of interest" description="Disordered" evidence="1">
    <location>
        <begin position="483"/>
        <end position="543"/>
    </location>
</feature>
<dbReference type="EMBL" id="ML769486">
    <property type="protein sequence ID" value="KAE9398224.1"/>
    <property type="molecule type" value="Genomic_DNA"/>
</dbReference>
<evidence type="ECO:0000313" key="3">
    <source>
        <dbReference type="Proteomes" id="UP000799118"/>
    </source>
</evidence>
<dbReference type="OrthoDB" id="3269304at2759"/>
<feature type="compositionally biased region" description="Polar residues" evidence="1">
    <location>
        <begin position="525"/>
        <end position="536"/>
    </location>
</feature>
<feature type="compositionally biased region" description="Low complexity" evidence="1">
    <location>
        <begin position="344"/>
        <end position="370"/>
    </location>
</feature>
<sequence length="606" mass="65800">MSNAEPSNTPPPQYTPAPAAYIEEFEMKVKKHDPKFTGSKVVDMWRKTTSEAILELIKSGTSPFQNIALTEGQRKNNLNNHYHHKLKKANPRGGIMVSHEDAIKIVDSSDDIQQRVNSGENYQTVVKAMWDKLTEEKRNQWNERGKTGRVGPVEVLVVYSYRDEQQVVQTRHFSVGTSDQDYIAETTGEDQFLKLSVHPFHKWADVALPAVEGGDVFSYNKEGFPLFPDIDLNEMKGKEIQILVDSFLGKIWGKQYNRSEIPWDEIKEHPQSFYDEQEFELPFPLVDPQTILGGKIISLAEYFQEQGSAFRFSKPDQFAHPPRASAPPLPTPVASTSGGERAVTPAAPTPSASTAGNEAAAPTPPVASTSGVERANTPVVPTPSALTARDEAAAPTPPVASTSVVERANTPIVPTPHASTARGEAAAAAPTPPWLQPQELNAPTLPGEAAAAPTLPWLRPQEFNAPTLLLFLAPRALTAEAASPDGPAALTSTTVLESEGRKRGAGAGHPRRSTRGQQTREDKAGSSNEAGPSSTKGAVARKKQSKYWTYVLEPVLGTGPADNMTNDDTSVAPSRKRGRPAKKDVGAGETEDARVKQPPKKKLKRT</sequence>
<evidence type="ECO:0000256" key="1">
    <source>
        <dbReference type="SAM" id="MobiDB-lite"/>
    </source>
</evidence>
<proteinExistence type="predicted"/>
<feature type="compositionally biased region" description="Basic and acidic residues" evidence="1">
    <location>
        <begin position="581"/>
        <end position="595"/>
    </location>
</feature>
<accession>A0A6A4HMC6</accession>
<organism evidence="2 3">
    <name type="scientific">Gymnopus androsaceus JB14</name>
    <dbReference type="NCBI Taxonomy" id="1447944"/>
    <lineage>
        <taxon>Eukaryota</taxon>
        <taxon>Fungi</taxon>
        <taxon>Dikarya</taxon>
        <taxon>Basidiomycota</taxon>
        <taxon>Agaricomycotina</taxon>
        <taxon>Agaricomycetes</taxon>
        <taxon>Agaricomycetidae</taxon>
        <taxon>Agaricales</taxon>
        <taxon>Marasmiineae</taxon>
        <taxon>Omphalotaceae</taxon>
        <taxon>Gymnopus</taxon>
    </lineage>
</organism>
<dbReference type="Proteomes" id="UP000799118">
    <property type="component" value="Unassembled WGS sequence"/>
</dbReference>
<dbReference type="AlphaFoldDB" id="A0A6A4HMC6"/>
<feature type="region of interest" description="Disordered" evidence="1">
    <location>
        <begin position="313"/>
        <end position="404"/>
    </location>
</feature>
<name>A0A6A4HMC6_9AGAR</name>